<feature type="domain" description="HMA" evidence="20">
    <location>
        <begin position="81"/>
        <end position="147"/>
    </location>
</feature>
<keyword evidence="5" id="KW-1003">Cell membrane</keyword>
<dbReference type="Gene3D" id="3.40.1110.10">
    <property type="entry name" value="Calcium-transporting ATPase, cytoplasmic domain N"/>
    <property type="match status" value="1"/>
</dbReference>
<dbReference type="InterPro" id="IPR036163">
    <property type="entry name" value="HMA_dom_sf"/>
</dbReference>
<dbReference type="GO" id="GO:0005507">
    <property type="term" value="F:copper ion binding"/>
    <property type="evidence" value="ECO:0007669"/>
    <property type="project" value="InterPro"/>
</dbReference>
<dbReference type="InterPro" id="IPR018303">
    <property type="entry name" value="ATPase_P-typ_P_site"/>
</dbReference>
<reference evidence="21 22" key="1">
    <citation type="submission" date="2020-06" db="EMBL/GenBank/DDBJ databases">
        <title>Methanofollis fontis sp. nov., a methanogen isolated from marine sediments near a cold seep at Four-Way Closure Ridge offshore southwestern Taiwan.</title>
        <authorList>
            <person name="Chen S.-C."/>
            <person name="Teng N.-H."/>
            <person name="Lin Y.-S."/>
            <person name="Lai M.-C."/>
            <person name="Chen H.-H."/>
            <person name="Wang C.-C."/>
        </authorList>
    </citation>
    <scope>NUCLEOTIDE SEQUENCE [LARGE SCALE GENOMIC DNA]</scope>
    <source>
        <strain evidence="21 22">DSM 2702</strain>
    </source>
</reference>
<evidence type="ECO:0000256" key="10">
    <source>
        <dbReference type="ARBA" id="ARBA00022741"/>
    </source>
</evidence>
<feature type="transmembrane region" description="Helical" evidence="19">
    <location>
        <begin position="412"/>
        <end position="433"/>
    </location>
</feature>
<evidence type="ECO:0000256" key="17">
    <source>
        <dbReference type="ARBA" id="ARBA00023065"/>
    </source>
</evidence>
<evidence type="ECO:0000256" key="12">
    <source>
        <dbReference type="ARBA" id="ARBA00022840"/>
    </source>
</evidence>
<dbReference type="InterPro" id="IPR023214">
    <property type="entry name" value="HAD_sf"/>
</dbReference>
<keyword evidence="7 19" id="KW-0812">Transmembrane</keyword>
<evidence type="ECO:0000256" key="8">
    <source>
        <dbReference type="ARBA" id="ARBA00022723"/>
    </source>
</evidence>
<feature type="transmembrane region" description="Helical" evidence="19">
    <location>
        <begin position="785"/>
        <end position="808"/>
    </location>
</feature>
<dbReference type="InterPro" id="IPR011017">
    <property type="entry name" value="TRASH_dom"/>
</dbReference>
<dbReference type="PANTHER" id="PTHR43520:SF8">
    <property type="entry name" value="P-TYPE CU(+) TRANSPORTER"/>
    <property type="match status" value="1"/>
</dbReference>
<dbReference type="NCBIfam" id="TIGR00003">
    <property type="entry name" value="copper ion binding protein"/>
    <property type="match status" value="2"/>
</dbReference>
<evidence type="ECO:0000256" key="13">
    <source>
        <dbReference type="ARBA" id="ARBA00022842"/>
    </source>
</evidence>
<dbReference type="OrthoDB" id="8588at2157"/>
<feature type="transmembrane region" description="Helical" evidence="19">
    <location>
        <begin position="171"/>
        <end position="191"/>
    </location>
</feature>
<feature type="domain" description="HMA" evidence="20">
    <location>
        <begin position="13"/>
        <end position="79"/>
    </location>
</feature>
<feature type="transmembrane region" description="Helical" evidence="19">
    <location>
        <begin position="755"/>
        <end position="779"/>
    </location>
</feature>
<dbReference type="CDD" id="cd02094">
    <property type="entry name" value="P-type_ATPase_Cu-like"/>
    <property type="match status" value="1"/>
</dbReference>
<keyword evidence="8" id="KW-0479">Metal-binding</keyword>
<dbReference type="Gene3D" id="2.70.150.10">
    <property type="entry name" value="Calcium-transporting ATPase, cytoplasmic transduction domain A"/>
    <property type="match status" value="1"/>
</dbReference>
<keyword evidence="13" id="KW-0460">Magnesium</keyword>
<keyword evidence="16" id="KW-0186">Copper</keyword>
<evidence type="ECO:0000256" key="9">
    <source>
        <dbReference type="ARBA" id="ARBA00022737"/>
    </source>
</evidence>
<dbReference type="InterPro" id="IPR044492">
    <property type="entry name" value="P_typ_ATPase_HD_dom"/>
</dbReference>
<dbReference type="SUPFAM" id="SSF47240">
    <property type="entry name" value="Ferritin-like"/>
    <property type="match status" value="1"/>
</dbReference>
<dbReference type="GO" id="GO:0043682">
    <property type="term" value="F:P-type divalent copper transporter activity"/>
    <property type="evidence" value="ECO:0007669"/>
    <property type="project" value="TreeGrafter"/>
</dbReference>
<dbReference type="PRINTS" id="PR00943">
    <property type="entry name" value="CUATPASE"/>
</dbReference>
<feature type="transmembrane region" description="Helical" evidence="19">
    <location>
        <begin position="197"/>
        <end position="221"/>
    </location>
</feature>
<dbReference type="PRINTS" id="PR00119">
    <property type="entry name" value="CATATPASE"/>
</dbReference>
<dbReference type="InterPro" id="IPR036412">
    <property type="entry name" value="HAD-like_sf"/>
</dbReference>
<dbReference type="GO" id="GO:0016491">
    <property type="term" value="F:oxidoreductase activity"/>
    <property type="evidence" value="ECO:0007669"/>
    <property type="project" value="InterPro"/>
</dbReference>
<dbReference type="RefSeq" id="WP_176789115.1">
    <property type="nucleotide sequence ID" value="NZ_JABXWR010000001.1"/>
</dbReference>
<dbReference type="NCBIfam" id="TIGR01494">
    <property type="entry name" value="ATPase_P-type"/>
    <property type="match status" value="1"/>
</dbReference>
<dbReference type="SFLD" id="SFLDS00003">
    <property type="entry name" value="Haloacid_Dehalogenase"/>
    <property type="match status" value="1"/>
</dbReference>
<evidence type="ECO:0000256" key="3">
    <source>
        <dbReference type="ARBA" id="ARBA00012517"/>
    </source>
</evidence>
<dbReference type="SUPFAM" id="SSF55008">
    <property type="entry name" value="HMA, heavy metal-associated domain"/>
    <property type="match status" value="2"/>
</dbReference>
<dbReference type="NCBIfam" id="TIGR01511">
    <property type="entry name" value="ATPase-IB1_Cu"/>
    <property type="match status" value="1"/>
</dbReference>
<sequence>MSGEGGEREDTTRKETLKISGMHCATCALTLEKALKNVEGVKSASVNLGAEQAAVEYDPGRVSAASLQQAVTGAGYGVITGKAVLKVGGMMCATCVRTVEAALQSLPGVVTATVNLGSERAYVTYNPDTVTVAEMAKAIEEAGYQYIGTEEEETGEIERKAREADLRDKRWRIAIGAVASALLMGIMWTAPPLPFDMAYLMLVIATPVFAYLSWPIFLAAWRALRNRTLNMDVMYSMGIGVAFAASVLGTFGIVLTHEYLFYETAVMLATFLTLGRYLEARAKGRTGEAIAALIRLRPKTATVFVDGKEEERPIDEVLPGDTVLVRPGERVPVDGTVNRGESYVDESMITGEPVPVRKEAGDAVVGGTINGDGVLEVAATRVGRDTVLAQIIRLVEEAQGTKPPVQRIADTAVAYFIPAVLSIAAAAFLFWYLVAGATLLFALSTLISVLVVACPCALGLATPTAITVGVGRGAELGILIKSGEALEAAERLDTVAFDKTGTLTEGKPAVTEIVGLALTAEESLALAAGAEQNSNHPVARAIVARAQEREISIPATDAFETVRGKGVLATVDGRLIALGNRAMLADTNVILDEGAEAAVVHLEEEGKTVAILVADGAVAGIIAVSDTLKPTAMAAVAGLKEMGLSVAMITGDNPGTARAIAGMIGIDRVFAGVLPDAKAAEIRTFQEEGRRVAFVGDGINDAPALAQADLGIAIGGGTDVAIESGGVVLVRDDLTDVPAAIQLAQKVIGRVKLNLFWAFAYNAALIPVAAGVLYPAFGITFRPELAGLAMAASSVTVVTLSLLLKGYIPEAKRGKMEEGTMETDPVCTMKVDPKTAKFTTDYKGKTYYFCAPGCKKEFEKDPEKYLG</sequence>
<dbReference type="Pfam" id="PF00122">
    <property type="entry name" value="E1-E2_ATPase"/>
    <property type="match status" value="1"/>
</dbReference>
<dbReference type="CDD" id="cd00371">
    <property type="entry name" value="HMA"/>
    <property type="match status" value="2"/>
</dbReference>
<dbReference type="InterPro" id="IPR006121">
    <property type="entry name" value="HMA_dom"/>
</dbReference>
<comment type="caution">
    <text evidence="21">The sequence shown here is derived from an EMBL/GenBank/DDBJ whole genome shotgun (WGS) entry which is preliminary data.</text>
</comment>
<dbReference type="EMBL" id="JABXWR010000001">
    <property type="protein sequence ID" value="NVO67537.1"/>
    <property type="molecule type" value="Genomic_DNA"/>
</dbReference>
<proteinExistence type="inferred from homology"/>
<dbReference type="PROSITE" id="PS00154">
    <property type="entry name" value="ATPASE_E1_E2"/>
    <property type="match status" value="1"/>
</dbReference>
<dbReference type="PANTHER" id="PTHR43520">
    <property type="entry name" value="ATP7, ISOFORM B"/>
    <property type="match status" value="1"/>
</dbReference>
<keyword evidence="10" id="KW-0547">Nucleotide-binding</keyword>
<dbReference type="PROSITE" id="PS01047">
    <property type="entry name" value="HMA_1"/>
    <property type="match status" value="2"/>
</dbReference>
<dbReference type="NCBIfam" id="TIGR01525">
    <property type="entry name" value="ATPase-IB_hvy"/>
    <property type="match status" value="1"/>
</dbReference>
<evidence type="ECO:0000256" key="15">
    <source>
        <dbReference type="ARBA" id="ARBA00022989"/>
    </source>
</evidence>
<dbReference type="InterPro" id="IPR017969">
    <property type="entry name" value="Heavy-metal-associated_CS"/>
</dbReference>
<dbReference type="SUPFAM" id="SSF81665">
    <property type="entry name" value="Calcium ATPase, transmembrane domain M"/>
    <property type="match status" value="1"/>
</dbReference>
<keyword evidence="9" id="KW-0677">Repeat</keyword>
<keyword evidence="17" id="KW-0406">Ion transport</keyword>
<dbReference type="GO" id="GO:0140581">
    <property type="term" value="F:P-type monovalent copper transporter activity"/>
    <property type="evidence" value="ECO:0007669"/>
    <property type="project" value="UniProtKB-EC"/>
</dbReference>
<dbReference type="SFLD" id="SFLDG00002">
    <property type="entry name" value="C1.7:_P-type_atpase_like"/>
    <property type="match status" value="1"/>
</dbReference>
<dbReference type="SUPFAM" id="SSF81653">
    <property type="entry name" value="Calcium ATPase, transduction domain A"/>
    <property type="match status" value="1"/>
</dbReference>
<feature type="transmembrane region" description="Helical" evidence="19">
    <location>
        <begin position="233"/>
        <end position="253"/>
    </location>
</feature>
<dbReference type="InterPro" id="IPR023299">
    <property type="entry name" value="ATPase_P-typ_cyto_dom_N"/>
</dbReference>
<dbReference type="PROSITE" id="PS50846">
    <property type="entry name" value="HMA_2"/>
    <property type="match status" value="2"/>
</dbReference>
<dbReference type="Gene3D" id="3.30.70.100">
    <property type="match status" value="2"/>
</dbReference>
<evidence type="ECO:0000313" key="22">
    <source>
        <dbReference type="Proteomes" id="UP000570823"/>
    </source>
</evidence>
<dbReference type="InterPro" id="IPR009078">
    <property type="entry name" value="Ferritin-like_SF"/>
</dbReference>
<comment type="subcellular location">
    <subcellularLocation>
        <location evidence="1">Cell membrane</location>
        <topology evidence="1">Multi-pass membrane protein</topology>
    </subcellularLocation>
</comment>
<dbReference type="InterPro" id="IPR006122">
    <property type="entry name" value="HMA_Cu_ion-bd"/>
</dbReference>
<dbReference type="Pfam" id="PF04945">
    <property type="entry name" value="YHS"/>
    <property type="match status" value="1"/>
</dbReference>
<gene>
    <name evidence="21" type="ORF">HWN36_09520</name>
</gene>
<dbReference type="Pfam" id="PF00403">
    <property type="entry name" value="HMA"/>
    <property type="match status" value="2"/>
</dbReference>
<keyword evidence="4" id="KW-0813">Transport</keyword>
<evidence type="ECO:0000256" key="4">
    <source>
        <dbReference type="ARBA" id="ARBA00022448"/>
    </source>
</evidence>
<dbReference type="SFLD" id="SFLDF00027">
    <property type="entry name" value="p-type_atpase"/>
    <property type="match status" value="1"/>
</dbReference>
<keyword evidence="11" id="KW-0187">Copper transport</keyword>
<evidence type="ECO:0000256" key="18">
    <source>
        <dbReference type="ARBA" id="ARBA00023136"/>
    </source>
</evidence>
<dbReference type="InterPro" id="IPR012348">
    <property type="entry name" value="RNR-like"/>
</dbReference>
<keyword evidence="6" id="KW-0597">Phosphoprotein</keyword>
<dbReference type="InterPro" id="IPR008250">
    <property type="entry name" value="ATPase_P-typ_transduc_dom_A_sf"/>
</dbReference>
<feature type="transmembrane region" description="Helical" evidence="19">
    <location>
        <begin position="259"/>
        <end position="278"/>
    </location>
</feature>
<dbReference type="GO" id="GO:0005524">
    <property type="term" value="F:ATP binding"/>
    <property type="evidence" value="ECO:0007669"/>
    <property type="project" value="UniProtKB-KW"/>
</dbReference>
<evidence type="ECO:0000256" key="1">
    <source>
        <dbReference type="ARBA" id="ARBA00004651"/>
    </source>
</evidence>
<dbReference type="EC" id="7.2.2.8" evidence="3"/>
<dbReference type="GO" id="GO:0016887">
    <property type="term" value="F:ATP hydrolysis activity"/>
    <property type="evidence" value="ECO:0007669"/>
    <property type="project" value="InterPro"/>
</dbReference>
<dbReference type="FunFam" id="2.70.150.10:FF:000002">
    <property type="entry name" value="Copper-transporting ATPase 1, putative"/>
    <property type="match status" value="1"/>
</dbReference>
<organism evidence="21 22">
    <name type="scientific">Methanofollis tationis</name>
    <dbReference type="NCBI Taxonomy" id="81417"/>
    <lineage>
        <taxon>Archaea</taxon>
        <taxon>Methanobacteriati</taxon>
        <taxon>Methanobacteriota</taxon>
        <taxon>Stenosarchaea group</taxon>
        <taxon>Methanomicrobia</taxon>
        <taxon>Methanomicrobiales</taxon>
        <taxon>Methanomicrobiaceae</taxon>
        <taxon>Methanofollis</taxon>
    </lineage>
</organism>
<dbReference type="FunFam" id="3.30.70.100:FF:000005">
    <property type="entry name" value="Copper-exporting P-type ATPase A"/>
    <property type="match status" value="2"/>
</dbReference>
<keyword evidence="12" id="KW-0067">ATP-binding</keyword>
<dbReference type="FunFam" id="3.40.50.1000:FF:000144">
    <property type="entry name" value="copper-transporting ATPase 1 isoform X2"/>
    <property type="match status" value="1"/>
</dbReference>
<protein>
    <recommendedName>
        <fullName evidence="3">P-type Cu(+) transporter</fullName>
        <ecNumber evidence="3">7.2.2.8</ecNumber>
    </recommendedName>
</protein>
<name>A0A7K4HR71_9EURY</name>
<dbReference type="InterPro" id="IPR059000">
    <property type="entry name" value="ATPase_P-type_domA"/>
</dbReference>
<feature type="transmembrane region" description="Helical" evidence="19">
    <location>
        <begin position="439"/>
        <end position="462"/>
    </location>
</feature>
<keyword evidence="22" id="KW-1185">Reference proteome</keyword>
<keyword evidence="18 19" id="KW-0472">Membrane</keyword>
<dbReference type="AlphaFoldDB" id="A0A7K4HR71"/>
<dbReference type="GO" id="GO:0055070">
    <property type="term" value="P:copper ion homeostasis"/>
    <property type="evidence" value="ECO:0007669"/>
    <property type="project" value="TreeGrafter"/>
</dbReference>
<dbReference type="InterPro" id="IPR007029">
    <property type="entry name" value="YHS_dom"/>
</dbReference>
<dbReference type="SUPFAM" id="SSF56784">
    <property type="entry name" value="HAD-like"/>
    <property type="match status" value="1"/>
</dbReference>
<evidence type="ECO:0000256" key="19">
    <source>
        <dbReference type="SAM" id="Phobius"/>
    </source>
</evidence>
<dbReference type="Proteomes" id="UP000570823">
    <property type="component" value="Unassembled WGS sequence"/>
</dbReference>
<keyword evidence="14" id="KW-1278">Translocase</keyword>
<dbReference type="InterPro" id="IPR027256">
    <property type="entry name" value="P-typ_ATPase_IB"/>
</dbReference>
<keyword evidence="15 19" id="KW-1133">Transmembrane helix</keyword>
<dbReference type="Pfam" id="PF00702">
    <property type="entry name" value="Hydrolase"/>
    <property type="match status" value="1"/>
</dbReference>
<evidence type="ECO:0000256" key="14">
    <source>
        <dbReference type="ARBA" id="ARBA00022967"/>
    </source>
</evidence>
<evidence type="ECO:0000256" key="2">
    <source>
        <dbReference type="ARBA" id="ARBA00006024"/>
    </source>
</evidence>
<evidence type="ECO:0000256" key="7">
    <source>
        <dbReference type="ARBA" id="ARBA00022692"/>
    </source>
</evidence>
<evidence type="ECO:0000259" key="20">
    <source>
        <dbReference type="PROSITE" id="PS50846"/>
    </source>
</evidence>
<dbReference type="InterPro" id="IPR023298">
    <property type="entry name" value="ATPase_P-typ_TM_dom_sf"/>
</dbReference>
<dbReference type="InterPro" id="IPR001757">
    <property type="entry name" value="P_typ_ATPase"/>
</dbReference>
<accession>A0A7K4HR71</accession>
<dbReference type="GO" id="GO:0005886">
    <property type="term" value="C:plasma membrane"/>
    <property type="evidence" value="ECO:0007669"/>
    <property type="project" value="UniProtKB-SubCell"/>
</dbReference>
<evidence type="ECO:0000256" key="11">
    <source>
        <dbReference type="ARBA" id="ARBA00022796"/>
    </source>
</evidence>
<evidence type="ECO:0000256" key="5">
    <source>
        <dbReference type="ARBA" id="ARBA00022475"/>
    </source>
</evidence>
<dbReference type="SMART" id="SM00746">
    <property type="entry name" value="TRASH"/>
    <property type="match status" value="1"/>
</dbReference>
<dbReference type="Gene3D" id="1.10.620.20">
    <property type="entry name" value="Ribonucleotide Reductase, subunit A"/>
    <property type="match status" value="1"/>
</dbReference>
<comment type="similarity">
    <text evidence="2">Belongs to the cation transport ATPase (P-type) (TC 3.A.3) family. Type IB subfamily.</text>
</comment>
<evidence type="ECO:0000313" key="21">
    <source>
        <dbReference type="EMBL" id="NVO67537.1"/>
    </source>
</evidence>
<evidence type="ECO:0000256" key="16">
    <source>
        <dbReference type="ARBA" id="ARBA00023008"/>
    </source>
</evidence>
<dbReference type="Gene3D" id="3.40.50.1000">
    <property type="entry name" value="HAD superfamily/HAD-like"/>
    <property type="match status" value="1"/>
</dbReference>
<evidence type="ECO:0000256" key="6">
    <source>
        <dbReference type="ARBA" id="ARBA00022553"/>
    </source>
</evidence>